<evidence type="ECO:0000256" key="2">
    <source>
        <dbReference type="ARBA" id="ARBA00023067"/>
    </source>
</evidence>
<dbReference type="InterPro" id="IPR020816">
    <property type="entry name" value="Histone-like_DNA-bd_CS"/>
</dbReference>
<keyword evidence="3 5" id="KW-0238">DNA-binding</keyword>
<comment type="similarity">
    <text evidence="1 4">Belongs to the bacterial histone-like protein family.</text>
</comment>
<dbReference type="CDD" id="cd13831">
    <property type="entry name" value="HU"/>
    <property type="match status" value="1"/>
</dbReference>
<evidence type="ECO:0000256" key="3">
    <source>
        <dbReference type="ARBA" id="ARBA00023125"/>
    </source>
</evidence>
<dbReference type="GO" id="GO:0030527">
    <property type="term" value="F:structural constituent of chromatin"/>
    <property type="evidence" value="ECO:0007669"/>
    <property type="project" value="InterPro"/>
</dbReference>
<dbReference type="STRING" id="1797291.A2V47_02695"/>
<sequence>MNKGELIDNVADEIGVTKREAKKTVECVFETITDCLAKGDAVRLVGFGTFGIRKRAARMARNPRTGEKIQVKALNVPFFKAGKELKEKAK</sequence>
<dbReference type="AlphaFoldDB" id="A0A1F5AD17"/>
<reference evidence="5 6" key="1">
    <citation type="journal article" date="2016" name="Nat. Commun.">
        <title>Thousands of microbial genomes shed light on interconnected biogeochemical processes in an aquifer system.</title>
        <authorList>
            <person name="Anantharaman K."/>
            <person name="Brown C.T."/>
            <person name="Hug L.A."/>
            <person name="Sharon I."/>
            <person name="Castelle C.J."/>
            <person name="Probst A.J."/>
            <person name="Thomas B.C."/>
            <person name="Singh A."/>
            <person name="Wilkins M.J."/>
            <person name="Karaoz U."/>
            <person name="Brodie E.L."/>
            <person name="Williams K.H."/>
            <person name="Hubbard S.S."/>
            <person name="Banfield J.F."/>
        </authorList>
    </citation>
    <scope>NUCLEOTIDE SEQUENCE [LARGE SCALE GENOMIC DNA]</scope>
</reference>
<protein>
    <submittedName>
        <fullName evidence="5">DNA-binding protein HU</fullName>
    </submittedName>
</protein>
<dbReference type="InterPro" id="IPR010992">
    <property type="entry name" value="IHF-like_DNA-bd_dom_sf"/>
</dbReference>
<evidence type="ECO:0000313" key="5">
    <source>
        <dbReference type="EMBL" id="OGD16375.1"/>
    </source>
</evidence>
<organism evidence="5 6">
    <name type="scientific">Candidatus Sediminicultor quintus</name>
    <dbReference type="NCBI Taxonomy" id="1797291"/>
    <lineage>
        <taxon>Bacteria</taxon>
        <taxon>Pseudomonadati</taxon>
        <taxon>Atribacterota</taxon>
        <taxon>Candidatus Phoenicimicrobiia</taxon>
        <taxon>Candidatus Pheonicimicrobiales</taxon>
        <taxon>Candidatus Phoenicimicrobiaceae</taxon>
        <taxon>Candidatus Sediminicultor</taxon>
    </lineage>
</organism>
<dbReference type="PANTHER" id="PTHR33175:SF3">
    <property type="entry name" value="DNA-BINDING PROTEIN HU-BETA"/>
    <property type="match status" value="1"/>
</dbReference>
<dbReference type="InterPro" id="IPR000119">
    <property type="entry name" value="Hist_DNA-bd"/>
</dbReference>
<dbReference type="SMART" id="SM00411">
    <property type="entry name" value="BHL"/>
    <property type="match status" value="1"/>
</dbReference>
<evidence type="ECO:0000256" key="1">
    <source>
        <dbReference type="ARBA" id="ARBA00010529"/>
    </source>
</evidence>
<name>A0A1F5AD17_9BACT</name>
<accession>A0A1F5AD17</accession>
<dbReference type="GO" id="GO:0030261">
    <property type="term" value="P:chromosome condensation"/>
    <property type="evidence" value="ECO:0007669"/>
    <property type="project" value="UniProtKB-KW"/>
</dbReference>
<gene>
    <name evidence="5" type="ORF">A2V47_02695</name>
</gene>
<comment type="caution">
    <text evidence="5">The sequence shown here is derived from an EMBL/GenBank/DDBJ whole genome shotgun (WGS) entry which is preliminary data.</text>
</comment>
<proteinExistence type="inferred from homology"/>
<dbReference type="Pfam" id="PF00216">
    <property type="entry name" value="Bac_DNA_binding"/>
    <property type="match status" value="1"/>
</dbReference>
<dbReference type="PRINTS" id="PR01727">
    <property type="entry name" value="DNABINDINGHU"/>
</dbReference>
<dbReference type="Gene3D" id="4.10.520.10">
    <property type="entry name" value="IHF-like DNA-binding proteins"/>
    <property type="match status" value="1"/>
</dbReference>
<dbReference type="GO" id="GO:0003677">
    <property type="term" value="F:DNA binding"/>
    <property type="evidence" value="ECO:0007669"/>
    <property type="project" value="UniProtKB-KW"/>
</dbReference>
<dbReference type="PROSITE" id="PS00045">
    <property type="entry name" value="HISTONE_LIKE"/>
    <property type="match status" value="1"/>
</dbReference>
<dbReference type="Proteomes" id="UP000177701">
    <property type="component" value="Unassembled WGS sequence"/>
</dbReference>
<keyword evidence="2" id="KW-0226">DNA condensation</keyword>
<evidence type="ECO:0000313" key="6">
    <source>
        <dbReference type="Proteomes" id="UP000177701"/>
    </source>
</evidence>
<dbReference type="SUPFAM" id="SSF47729">
    <property type="entry name" value="IHF-like DNA-binding proteins"/>
    <property type="match status" value="1"/>
</dbReference>
<dbReference type="PANTHER" id="PTHR33175">
    <property type="entry name" value="DNA-BINDING PROTEIN HU"/>
    <property type="match status" value="1"/>
</dbReference>
<evidence type="ECO:0000256" key="4">
    <source>
        <dbReference type="RuleBase" id="RU003939"/>
    </source>
</evidence>
<dbReference type="GO" id="GO:0005829">
    <property type="term" value="C:cytosol"/>
    <property type="evidence" value="ECO:0007669"/>
    <property type="project" value="TreeGrafter"/>
</dbReference>
<dbReference type="EMBL" id="MEYH01000035">
    <property type="protein sequence ID" value="OGD16375.1"/>
    <property type="molecule type" value="Genomic_DNA"/>
</dbReference>